<keyword evidence="1" id="KW-0732">Signal</keyword>
<name>A0A495XGT7_9PSEU</name>
<dbReference type="RefSeq" id="WP_121227637.1">
    <property type="nucleotide sequence ID" value="NZ_JBIUBA010000016.1"/>
</dbReference>
<dbReference type="PANTHER" id="PTHR34853:SF1">
    <property type="entry name" value="LIPASE 5"/>
    <property type="match status" value="1"/>
</dbReference>
<dbReference type="Proteomes" id="UP000272729">
    <property type="component" value="Unassembled WGS sequence"/>
</dbReference>
<dbReference type="SUPFAM" id="SSF53474">
    <property type="entry name" value="alpha/beta-Hydrolases"/>
    <property type="match status" value="1"/>
</dbReference>
<evidence type="ECO:0000256" key="1">
    <source>
        <dbReference type="SAM" id="SignalP"/>
    </source>
</evidence>
<dbReference type="Pfam" id="PF03583">
    <property type="entry name" value="LIP"/>
    <property type="match status" value="1"/>
</dbReference>
<dbReference type="GO" id="GO:0016042">
    <property type="term" value="P:lipid catabolic process"/>
    <property type="evidence" value="ECO:0007669"/>
    <property type="project" value="InterPro"/>
</dbReference>
<reference evidence="2 3" key="1">
    <citation type="submission" date="2018-10" db="EMBL/GenBank/DDBJ databases">
        <title>Sequencing the genomes of 1000 actinobacteria strains.</title>
        <authorList>
            <person name="Klenk H.-P."/>
        </authorList>
    </citation>
    <scope>NUCLEOTIDE SEQUENCE [LARGE SCALE GENOMIC DNA]</scope>
    <source>
        <strain evidence="2 3">DSM 43911</strain>
    </source>
</reference>
<feature type="chain" id="PRO_5019839989" evidence="1">
    <location>
        <begin position="27"/>
        <end position="391"/>
    </location>
</feature>
<dbReference type="EMBL" id="RBXR01000001">
    <property type="protein sequence ID" value="RKT73681.1"/>
    <property type="molecule type" value="Genomic_DNA"/>
</dbReference>
<dbReference type="InterPro" id="IPR005152">
    <property type="entry name" value="Lipase_secreted"/>
</dbReference>
<dbReference type="InterPro" id="IPR029058">
    <property type="entry name" value="AB_hydrolase_fold"/>
</dbReference>
<dbReference type="OrthoDB" id="9798122at2"/>
<gene>
    <name evidence="2" type="ORF">DFJ66_7018</name>
</gene>
<comment type="caution">
    <text evidence="2">The sequence shown here is derived from an EMBL/GenBank/DDBJ whole genome shotgun (WGS) entry which is preliminary data.</text>
</comment>
<dbReference type="Gene3D" id="3.40.50.1820">
    <property type="entry name" value="alpha/beta hydrolase"/>
    <property type="match status" value="1"/>
</dbReference>
<dbReference type="PIRSF" id="PIRSF029171">
    <property type="entry name" value="Esterase_LipA"/>
    <property type="match status" value="1"/>
</dbReference>
<dbReference type="GO" id="GO:0004806">
    <property type="term" value="F:triacylglycerol lipase activity"/>
    <property type="evidence" value="ECO:0007669"/>
    <property type="project" value="InterPro"/>
</dbReference>
<dbReference type="AlphaFoldDB" id="A0A495XGT7"/>
<evidence type="ECO:0000313" key="2">
    <source>
        <dbReference type="EMBL" id="RKT73681.1"/>
    </source>
</evidence>
<dbReference type="PANTHER" id="PTHR34853">
    <property type="match status" value="1"/>
</dbReference>
<protein>
    <submittedName>
        <fullName evidence="2">Secretory lipase</fullName>
    </submittedName>
</protein>
<feature type="signal peptide" evidence="1">
    <location>
        <begin position="1"/>
        <end position="26"/>
    </location>
</feature>
<dbReference type="Gene3D" id="1.10.260.130">
    <property type="match status" value="1"/>
</dbReference>
<proteinExistence type="predicted"/>
<evidence type="ECO:0000313" key="3">
    <source>
        <dbReference type="Proteomes" id="UP000272729"/>
    </source>
</evidence>
<keyword evidence="3" id="KW-1185">Reference proteome</keyword>
<organism evidence="2 3">
    <name type="scientific">Saccharothrix variisporea</name>
    <dbReference type="NCBI Taxonomy" id="543527"/>
    <lineage>
        <taxon>Bacteria</taxon>
        <taxon>Bacillati</taxon>
        <taxon>Actinomycetota</taxon>
        <taxon>Actinomycetes</taxon>
        <taxon>Pseudonocardiales</taxon>
        <taxon>Pseudonocardiaceae</taxon>
        <taxon>Saccharothrix</taxon>
    </lineage>
</organism>
<accession>A0A495XGT7</accession>
<sequence>MRKIFSLSLAAAVLASAVAGPAPASAAPADDAFFTPPSPLPAGAPGDVVRFRVTEAGAITAKVRSWQVMYRSTDALGQPNVVTGMILIPRSVDPATAPIVSFASGTYGPAFRCTPSEMERIGASYEQPAINDMLDAGYAVVMTDYEGYHPDPKTTYVTGRSEGHAVIDVVRAAQKLPETGLSKTAKVVFRGYSQGGGASLWAAQLQPEYAPELNLVGAVGGGVPADLVQVSLQLDGKLGFGFLAYSLIGLDNAYAELDLERYLNDAGKTAFARMQREACTLELLLDYRGKRLSEYTTASPVLTPPWLARVQENKLGGTPIRVPVHEYHGTRDDIVDFAQHKALRDTYCGAGVAVDWKTYDTDHITGVYLGNAGAAAFIADRFAGRPATSNC</sequence>